<sequence>MKIASILYFSGTGNTLWASDRFAEHLNSKGIKAEAFSIESDQNILKQRILESDIVFLNYPVYSSDRPEIVKDFINHLPDVAHSEGPKEFGIICTQMLYSGDGAWLEHELIEHKGYEINWAIHLRMPNNVSIPLFPFRSTNDREKLKKILTKADMRLEALSRSVAAEIAELTGTSLLSRLMGLIQREPYRKMFPGWRNDMTIDPFTCTKCGLCIKLCPISNIQFAPEDTGGFPEFNGECNLCLRCYNFCPSQSILYRTKKYKSIDGSLPYRGPTENFNPMRMKQKK</sequence>
<dbReference type="InterPro" id="IPR029039">
    <property type="entry name" value="Flavoprotein-like_sf"/>
</dbReference>
<dbReference type="GO" id="GO:0051539">
    <property type="term" value="F:4 iron, 4 sulfur cluster binding"/>
    <property type="evidence" value="ECO:0007669"/>
    <property type="project" value="UniProtKB-KW"/>
</dbReference>
<keyword evidence="2" id="KW-0479">Metal-binding</keyword>
<proteinExistence type="predicted"/>
<dbReference type="SUPFAM" id="SSF54862">
    <property type="entry name" value="4Fe-4S ferredoxins"/>
    <property type="match status" value="1"/>
</dbReference>
<comment type="caution">
    <text evidence="6">The sequence shown here is derived from an EMBL/GenBank/DDBJ whole genome shotgun (WGS) entry which is preliminary data.</text>
</comment>
<evidence type="ECO:0000313" key="7">
    <source>
        <dbReference type="Proteomes" id="UP001221217"/>
    </source>
</evidence>
<evidence type="ECO:0000256" key="1">
    <source>
        <dbReference type="ARBA" id="ARBA00022485"/>
    </source>
</evidence>
<dbReference type="Gene3D" id="3.40.50.360">
    <property type="match status" value="1"/>
</dbReference>
<dbReference type="PANTHER" id="PTHR43687:SF1">
    <property type="entry name" value="FERREDOXIN III"/>
    <property type="match status" value="1"/>
</dbReference>
<dbReference type="InterPro" id="IPR047964">
    <property type="entry name" value="EFR1-like"/>
</dbReference>
<dbReference type="PROSITE" id="PS51379">
    <property type="entry name" value="4FE4S_FER_2"/>
    <property type="match status" value="2"/>
</dbReference>
<dbReference type="GO" id="GO:0046872">
    <property type="term" value="F:metal ion binding"/>
    <property type="evidence" value="ECO:0007669"/>
    <property type="project" value="UniProtKB-KW"/>
</dbReference>
<accession>A0AAJ1MK49</accession>
<dbReference type="Gene3D" id="3.30.70.20">
    <property type="match status" value="1"/>
</dbReference>
<evidence type="ECO:0000313" key="6">
    <source>
        <dbReference type="EMBL" id="MDC7227267.1"/>
    </source>
</evidence>
<keyword evidence="4" id="KW-0411">Iron-sulfur</keyword>
<reference evidence="6 7" key="1">
    <citation type="submission" date="2022-12" db="EMBL/GenBank/DDBJ databases">
        <title>Metagenome assembled genome from gulf of manar.</title>
        <authorList>
            <person name="Kohli P."/>
            <person name="Pk S."/>
            <person name="Venkata Ramana C."/>
            <person name="Sasikala C."/>
        </authorList>
    </citation>
    <scope>NUCLEOTIDE SEQUENCE [LARGE SCALE GENOMIC DNA]</scope>
    <source>
        <strain evidence="6">JB008</strain>
    </source>
</reference>
<dbReference type="PROSITE" id="PS00198">
    <property type="entry name" value="4FE4S_FER_1"/>
    <property type="match status" value="2"/>
</dbReference>
<evidence type="ECO:0000259" key="5">
    <source>
        <dbReference type="PROSITE" id="PS51379"/>
    </source>
</evidence>
<gene>
    <name evidence="6" type="ORF">PQJ61_10950</name>
</gene>
<dbReference type="InterPro" id="IPR050572">
    <property type="entry name" value="Fe-S_Ferredoxin"/>
</dbReference>
<feature type="domain" description="4Fe-4S ferredoxin-type" evidence="5">
    <location>
        <begin position="197"/>
        <end position="226"/>
    </location>
</feature>
<dbReference type="SUPFAM" id="SSF52218">
    <property type="entry name" value="Flavoproteins"/>
    <property type="match status" value="1"/>
</dbReference>
<protein>
    <submittedName>
        <fullName evidence="6">EFR1 family ferrodoxin</fullName>
    </submittedName>
</protein>
<keyword evidence="3" id="KW-0408">Iron</keyword>
<dbReference type="NCBIfam" id="NF038196">
    <property type="entry name" value="ferrodoxin_EFR1"/>
    <property type="match status" value="1"/>
</dbReference>
<name>A0AAJ1MK49_9SPIO</name>
<dbReference type="Pfam" id="PF13237">
    <property type="entry name" value="Fer4_10"/>
    <property type="match status" value="1"/>
</dbReference>
<evidence type="ECO:0000256" key="3">
    <source>
        <dbReference type="ARBA" id="ARBA00023004"/>
    </source>
</evidence>
<dbReference type="InterPro" id="IPR017900">
    <property type="entry name" value="4Fe4S_Fe_S_CS"/>
</dbReference>
<dbReference type="AlphaFoldDB" id="A0AAJ1MK49"/>
<evidence type="ECO:0000256" key="4">
    <source>
        <dbReference type="ARBA" id="ARBA00023014"/>
    </source>
</evidence>
<dbReference type="PANTHER" id="PTHR43687">
    <property type="entry name" value="ADENYLYLSULFATE REDUCTASE, BETA SUBUNIT"/>
    <property type="match status" value="1"/>
</dbReference>
<dbReference type="Proteomes" id="UP001221217">
    <property type="component" value="Unassembled WGS sequence"/>
</dbReference>
<keyword evidence="1" id="KW-0004">4Fe-4S</keyword>
<evidence type="ECO:0000256" key="2">
    <source>
        <dbReference type="ARBA" id="ARBA00022723"/>
    </source>
</evidence>
<dbReference type="EMBL" id="JAQQAL010000024">
    <property type="protein sequence ID" value="MDC7227267.1"/>
    <property type="molecule type" value="Genomic_DNA"/>
</dbReference>
<organism evidence="6 7">
    <name type="scientific">Candidatus Thalassospirochaeta sargassi</name>
    <dbReference type="NCBI Taxonomy" id="3119039"/>
    <lineage>
        <taxon>Bacteria</taxon>
        <taxon>Pseudomonadati</taxon>
        <taxon>Spirochaetota</taxon>
        <taxon>Spirochaetia</taxon>
        <taxon>Spirochaetales</taxon>
        <taxon>Spirochaetaceae</taxon>
        <taxon>Candidatus Thalassospirochaeta</taxon>
    </lineage>
</organism>
<feature type="domain" description="4Fe-4S ferredoxin-type" evidence="5">
    <location>
        <begin position="230"/>
        <end position="258"/>
    </location>
</feature>
<dbReference type="InterPro" id="IPR017896">
    <property type="entry name" value="4Fe4S_Fe-S-bd"/>
</dbReference>